<name>A0A0B2JZP0_9FIRM</name>
<evidence type="ECO:0000259" key="2">
    <source>
        <dbReference type="PROSITE" id="PS50887"/>
    </source>
</evidence>
<dbReference type="InterPro" id="IPR001633">
    <property type="entry name" value="EAL_dom"/>
</dbReference>
<dbReference type="Pfam" id="PF00990">
    <property type="entry name" value="GGDEF"/>
    <property type="match status" value="1"/>
</dbReference>
<evidence type="ECO:0008006" key="5">
    <source>
        <dbReference type="Google" id="ProtNLM"/>
    </source>
</evidence>
<dbReference type="AlphaFoldDB" id="A0A0B2JZP0"/>
<proteinExistence type="predicted"/>
<evidence type="ECO:0000313" key="3">
    <source>
        <dbReference type="EMBL" id="KHM52081.1"/>
    </source>
</evidence>
<evidence type="ECO:0000313" key="4">
    <source>
        <dbReference type="Proteomes" id="UP000030993"/>
    </source>
</evidence>
<dbReference type="GO" id="GO:0071111">
    <property type="term" value="F:cyclic-guanylate-specific phosphodiesterase activity"/>
    <property type="evidence" value="ECO:0007669"/>
    <property type="project" value="InterPro"/>
</dbReference>
<dbReference type="InterPro" id="IPR043128">
    <property type="entry name" value="Rev_trsase/Diguanyl_cyclase"/>
</dbReference>
<dbReference type="SMART" id="SM00267">
    <property type="entry name" value="GGDEF"/>
    <property type="match status" value="1"/>
</dbReference>
<dbReference type="PANTHER" id="PTHR33121">
    <property type="entry name" value="CYCLIC DI-GMP PHOSPHODIESTERASE PDEF"/>
    <property type="match status" value="1"/>
</dbReference>
<evidence type="ECO:0000259" key="1">
    <source>
        <dbReference type="PROSITE" id="PS50883"/>
    </source>
</evidence>
<dbReference type="SUPFAM" id="SSF55073">
    <property type="entry name" value="Nucleotide cyclase"/>
    <property type="match status" value="1"/>
</dbReference>
<dbReference type="Proteomes" id="UP000030993">
    <property type="component" value="Unassembled WGS sequence"/>
</dbReference>
<reference evidence="3 4" key="1">
    <citation type="journal article" date="2013" name="PLoS ONE">
        <title>Identification and characterization of three novel lipases belonging to families II and V from Anaerovibrio lipolyticus 5ST.</title>
        <authorList>
            <person name="Prive F."/>
            <person name="Kaderbhai N.N."/>
            <person name="Girdwood S."/>
            <person name="Worgan H.J."/>
            <person name="Pinloche E."/>
            <person name="Scollan N.D."/>
            <person name="Huws S.A."/>
            <person name="Newbold C.J."/>
        </authorList>
    </citation>
    <scope>NUCLEOTIDE SEQUENCE [LARGE SCALE GENOMIC DNA]</scope>
    <source>
        <strain evidence="3 4">5S</strain>
    </source>
</reference>
<dbReference type="InterPro" id="IPR000160">
    <property type="entry name" value="GGDEF_dom"/>
</dbReference>
<dbReference type="InterPro" id="IPR050706">
    <property type="entry name" value="Cyclic-di-GMP_PDE-like"/>
</dbReference>
<dbReference type="PROSITE" id="PS50887">
    <property type="entry name" value="GGDEF"/>
    <property type="match status" value="1"/>
</dbReference>
<dbReference type="NCBIfam" id="TIGR00254">
    <property type="entry name" value="GGDEF"/>
    <property type="match status" value="1"/>
</dbReference>
<dbReference type="STRING" id="82374.NZ47_06855"/>
<dbReference type="Gene3D" id="3.20.20.450">
    <property type="entry name" value="EAL domain"/>
    <property type="match status" value="1"/>
</dbReference>
<dbReference type="SMART" id="SM00052">
    <property type="entry name" value="EAL"/>
    <property type="match status" value="1"/>
</dbReference>
<dbReference type="CDD" id="cd01948">
    <property type="entry name" value="EAL"/>
    <property type="match status" value="1"/>
</dbReference>
<protein>
    <recommendedName>
        <fullName evidence="5">Diguanylate cyclase</fullName>
    </recommendedName>
</protein>
<sequence>MHDAQEMRQLFVKRILGSCYNKVVHVNLRKDSFHIIKLDDFEREYTTIDLKKATLSEWFNDFVNSGMCHESVRQRFVDFANPSNLKKLCKRCENGSVQIVYLRLIGREGNYQPAIMEFFPDADDLFSGFVTVRSFVANSSIGQSNTLEPIEERMNADDSQIDRLTGLLNRRAFCEKADQIMAANPDKKYDIVVSDVVDFKLVNEHFGYETGDKIITEISEWLQCSTGSDFLIGRYGGDQFVTLMEHTGILTDDFIRYVHQSAREVISMKDLVFRLGIYENIDSSISAAIACDRAIMALQPIKHKYGKLYAFYEDKMLEELERYRRMENDMRESLRTGEFYLVFQPKHNAFTGELEGAETLLRWNHSELGNLYPSEFIPIMEDSGFIVEVDMYVWEETCKCIKRWEALGIQPFPISVNFSRLNFRQPDFVKKILSITDKYRVDRSLLHLEVTENIFESRLMEMRHILQQCQDSGFKIELDDFGSGYSSLNILGDLPLDIIKLDKSFMNEISDKKRSSILHGCINLANSLDLNTVVEGVESKEQVDVIRKYGADMIQGYYFSEPMKEENFVKYILDNGYCSNI</sequence>
<dbReference type="eggNOG" id="COG5001">
    <property type="taxonomic scope" value="Bacteria"/>
</dbReference>
<dbReference type="EMBL" id="JSCE01000141">
    <property type="protein sequence ID" value="KHM52081.1"/>
    <property type="molecule type" value="Genomic_DNA"/>
</dbReference>
<dbReference type="PROSITE" id="PS50883">
    <property type="entry name" value="EAL"/>
    <property type="match status" value="1"/>
</dbReference>
<organism evidence="3 4">
    <name type="scientific">Anaerovibrio lipolyticus</name>
    <dbReference type="NCBI Taxonomy" id="82374"/>
    <lineage>
        <taxon>Bacteria</taxon>
        <taxon>Bacillati</taxon>
        <taxon>Bacillota</taxon>
        <taxon>Negativicutes</taxon>
        <taxon>Selenomonadales</taxon>
        <taxon>Selenomonadaceae</taxon>
        <taxon>Anaerovibrio</taxon>
    </lineage>
</organism>
<comment type="caution">
    <text evidence="3">The sequence shown here is derived from an EMBL/GenBank/DDBJ whole genome shotgun (WGS) entry which is preliminary data.</text>
</comment>
<dbReference type="InterPro" id="IPR029787">
    <property type="entry name" value="Nucleotide_cyclase"/>
</dbReference>
<feature type="domain" description="GGDEF" evidence="2">
    <location>
        <begin position="187"/>
        <end position="315"/>
    </location>
</feature>
<dbReference type="PANTHER" id="PTHR33121:SF70">
    <property type="entry name" value="SIGNALING PROTEIN YKOW"/>
    <property type="match status" value="1"/>
</dbReference>
<feature type="domain" description="EAL" evidence="1">
    <location>
        <begin position="323"/>
        <end position="576"/>
    </location>
</feature>
<dbReference type="Pfam" id="PF00563">
    <property type="entry name" value="EAL"/>
    <property type="match status" value="1"/>
</dbReference>
<dbReference type="InterPro" id="IPR035919">
    <property type="entry name" value="EAL_sf"/>
</dbReference>
<dbReference type="SUPFAM" id="SSF141868">
    <property type="entry name" value="EAL domain-like"/>
    <property type="match status" value="1"/>
</dbReference>
<accession>A0A0B2JZP0</accession>
<gene>
    <name evidence="3" type="ORF">NZ47_06855</name>
</gene>
<keyword evidence="4" id="KW-1185">Reference proteome</keyword>
<dbReference type="CDD" id="cd01949">
    <property type="entry name" value="GGDEF"/>
    <property type="match status" value="1"/>
</dbReference>
<dbReference type="RefSeq" id="WP_039208229.1">
    <property type="nucleotide sequence ID" value="NZ_JSCE01000141.1"/>
</dbReference>
<dbReference type="Gene3D" id="3.30.70.270">
    <property type="match status" value="1"/>
</dbReference>